<evidence type="ECO:0000313" key="2">
    <source>
        <dbReference type="Proteomes" id="UP000798662"/>
    </source>
</evidence>
<reference evidence="1" key="1">
    <citation type="submission" date="2019-11" db="EMBL/GenBank/DDBJ databases">
        <title>Nori genome reveals adaptations in red seaweeds to the harsh intertidal environment.</title>
        <authorList>
            <person name="Wang D."/>
            <person name="Mao Y."/>
        </authorList>
    </citation>
    <scope>NUCLEOTIDE SEQUENCE</scope>
    <source>
        <tissue evidence="1">Gametophyte</tissue>
    </source>
</reference>
<protein>
    <submittedName>
        <fullName evidence="1">Uncharacterized protein</fullName>
    </submittedName>
</protein>
<accession>A0ACC3BXS4</accession>
<keyword evidence="2" id="KW-1185">Reference proteome</keyword>
<organism evidence="1 2">
    <name type="scientific">Pyropia yezoensis</name>
    <name type="common">Susabi-nori</name>
    <name type="synonym">Porphyra yezoensis</name>
    <dbReference type="NCBI Taxonomy" id="2788"/>
    <lineage>
        <taxon>Eukaryota</taxon>
        <taxon>Rhodophyta</taxon>
        <taxon>Bangiophyceae</taxon>
        <taxon>Bangiales</taxon>
        <taxon>Bangiaceae</taxon>
        <taxon>Pyropia</taxon>
    </lineage>
</organism>
<sequence>MVTRRRRTADAGDAGVEGAAAQGAPTPRGRPDRPTDVDVAVEAPRFSRVTDSTDGDAGGGGGGGGGMRGRGGDDDGQDAYDGGGWGDGRGGDGASDETGVRRGATNGRMAGADRFTAAGGGGAIEPRGGDDADSPPYGTPQATWQDLTRVTSADRESAPLSGGAAASAGAVADGTSTSGGGGGGGGLRARASSAARRLLRSAATPGGRSMARLAKCNEEAMAFLERAGLGSSTGDVAYDVESEDDLDGQRDSTAGFDLGFGRPSSDDGGRRRGGRGSTHSGRRGRGGSSGGGGGRRRSTATTASAAAAELAALQEAIAADTAAGEAADNALADAVAAAEALDAAGVWVDGARPLSAVGLRALPSSRVLGGAGGVPSSSNSSYTISDADSAAEEEEEGGLGAMAGGTTSAGMGTSAGLPDAAGVSRIGRGGGGGSSAARLVVDVTAATGERLWGSVVVDSSQLRRLPPLPRGASIRIRPAPPGSASADGGSSDRGGGDTAVSGAVNGGNDGDGDGDGGGGGPAASIVADAKEPIAALQEMAAAATDPAMRQQANTLLSMWVALQATASGLRQVAAARRPKGGDVATGEGSSVAAESRQAGRGSDASSRRSSATTNSRRSGSAGDRRGSGGGGDSGDGNLYAEASLVAIANVRAAAVAEVAEATAQRDEVLAALEGLLNERSRSGVAAGGAPLSSYTDDLVRGVAPPALGARPVATDADAYTSDGSDSEQRRLRTEHVHLQRQVVGARERVATVLADCETTISLLEARERGMASPLPGNLDGGAPNPAATSSGTRTAGAIVPETGSTELTGSEAEARLRVQLAEALDDKQRLTAALAAASHAPASNDGDVPSVEAQLRDLVDSSIADNHRLTAEVTALQEALDEATAAANAAVSAAAASAPLPEADPDADTARRADAEAAEQKYLDAEAGRRMLRAKLVRERSAAATREDALKADIEALTARLAEGREPEGAHGSSASPGEQRRRSSGDGARARDSNSRHDSGGRRETADGVNGSGDSGDSSAVASALRRDAAAMASQLRSAHEALDQERLGSIRLQRELASATATVADLEQQLMDARVDASVQASQHAESTAASAPASSSGGKAAGGGITVERLLVEIERIRASRRHVAQSAMAREEILVAAVTEAERRAELAERRLISMPRDRSRVGGGGMLLASAVPAPRRRSGSGSGSARGSGSGGSGSGRGGGGGAEGRVRPPSAPSAPPTAAGLSSGDPSPQPASPGVRGLPPSPGPKTGTALPRGASKAKAGGGLGARALSRPALALDSVLFGGSGGGGAKAGRAHHPTAAPDRPLASPRPRSAAVGASAAAAAIRRRSSSAGGGSQAMKAAAEAAAMAAFAATDSSGGGGGGGGIGGGGGGIGSGAGGGTHTVAGRLVKTASIRGTRAIGRVTPSPGVRGSAGGGTGSGGGGGGAGGGGGGGGGGGDVMARSANGLAARTTSGLAGAFSTRSPSPSPWDAATVGRVGGGDGGGRTGGGSISNATGPADGAVPGGEGTRDRGRGAADLADGAREKGKGKLGLKLMKRIHHMK</sequence>
<comment type="caution">
    <text evidence="1">The sequence shown here is derived from an EMBL/GenBank/DDBJ whole genome shotgun (WGS) entry which is preliminary data.</text>
</comment>
<dbReference type="Proteomes" id="UP000798662">
    <property type="component" value="Chromosome 2"/>
</dbReference>
<proteinExistence type="predicted"/>
<dbReference type="EMBL" id="CM020619">
    <property type="protein sequence ID" value="KAK1862740.1"/>
    <property type="molecule type" value="Genomic_DNA"/>
</dbReference>
<evidence type="ECO:0000313" key="1">
    <source>
        <dbReference type="EMBL" id="KAK1862740.1"/>
    </source>
</evidence>
<gene>
    <name evidence="1" type="ORF">I4F81_005307</name>
</gene>
<name>A0ACC3BXS4_PYRYE</name>